<dbReference type="PANTHER" id="PTHR43065">
    <property type="entry name" value="SENSOR HISTIDINE KINASE"/>
    <property type="match status" value="1"/>
</dbReference>
<dbReference type="PROSITE" id="PS50109">
    <property type="entry name" value="HIS_KIN"/>
    <property type="match status" value="1"/>
</dbReference>
<dbReference type="SMART" id="SM00091">
    <property type="entry name" value="PAS"/>
    <property type="match status" value="2"/>
</dbReference>
<dbReference type="CDD" id="cd00130">
    <property type="entry name" value="PAS"/>
    <property type="match status" value="2"/>
</dbReference>
<dbReference type="InterPro" id="IPR001610">
    <property type="entry name" value="PAC"/>
</dbReference>
<dbReference type="RefSeq" id="WP_190424407.1">
    <property type="nucleotide sequence ID" value="NZ_JAAOCA010000032.1"/>
</dbReference>
<reference evidence="10 11" key="1">
    <citation type="journal article" date="2020" name="Insects">
        <title>Bacteria Belonging to Pseudomonas typographi sp. nov. from the Bark Beetle Ips typographus Have Genomic Potential to Aid in the Host Ecology.</title>
        <authorList>
            <person name="Peral-Aranega E."/>
            <person name="Saati-Santamaria Z."/>
            <person name="Kolarik M."/>
            <person name="Rivas R."/>
            <person name="Garcia-Fraile P."/>
        </authorList>
    </citation>
    <scope>NUCLEOTIDE SEQUENCE [LARGE SCALE GENOMIC DNA]</scope>
    <source>
        <strain evidence="10 11">CA3A</strain>
    </source>
</reference>
<dbReference type="Gene3D" id="3.30.565.10">
    <property type="entry name" value="Histidine kinase-like ATPase, C-terminal domain"/>
    <property type="match status" value="1"/>
</dbReference>
<dbReference type="SMART" id="SM00388">
    <property type="entry name" value="HisKA"/>
    <property type="match status" value="1"/>
</dbReference>
<dbReference type="InterPro" id="IPR036097">
    <property type="entry name" value="HisK_dim/P_sf"/>
</dbReference>
<dbReference type="InterPro" id="IPR003594">
    <property type="entry name" value="HATPase_dom"/>
</dbReference>
<dbReference type="NCBIfam" id="TIGR00229">
    <property type="entry name" value="sensory_box"/>
    <property type="match status" value="2"/>
</dbReference>
<dbReference type="PANTHER" id="PTHR43065:SF49">
    <property type="entry name" value="HISTIDINE KINASE"/>
    <property type="match status" value="1"/>
</dbReference>
<dbReference type="InterPro" id="IPR013655">
    <property type="entry name" value="PAS_fold_3"/>
</dbReference>
<evidence type="ECO:0000256" key="1">
    <source>
        <dbReference type="ARBA" id="ARBA00000085"/>
    </source>
</evidence>
<keyword evidence="3 4" id="KW-0597">Phosphoprotein</keyword>
<dbReference type="CDD" id="cd00082">
    <property type="entry name" value="HisKA"/>
    <property type="match status" value="1"/>
</dbReference>
<dbReference type="InterPro" id="IPR000700">
    <property type="entry name" value="PAS-assoc_C"/>
</dbReference>
<dbReference type="SUPFAM" id="SSF55785">
    <property type="entry name" value="PYP-like sensor domain (PAS domain)"/>
    <property type="match status" value="2"/>
</dbReference>
<dbReference type="InterPro" id="IPR035965">
    <property type="entry name" value="PAS-like_dom_sf"/>
</dbReference>
<dbReference type="SMART" id="SM00086">
    <property type="entry name" value="PAC"/>
    <property type="match status" value="2"/>
</dbReference>
<feature type="domain" description="Response regulatory" evidence="7">
    <location>
        <begin position="7"/>
        <end position="123"/>
    </location>
</feature>
<dbReference type="Proteomes" id="UP000805841">
    <property type="component" value="Unassembled WGS sequence"/>
</dbReference>
<dbReference type="Gene3D" id="2.10.70.100">
    <property type="match status" value="1"/>
</dbReference>
<dbReference type="SUPFAM" id="SSF47384">
    <property type="entry name" value="Homodimeric domain of signal transducing histidine kinase"/>
    <property type="match status" value="1"/>
</dbReference>
<protein>
    <recommendedName>
        <fullName evidence="2">histidine kinase</fullName>
        <ecNumber evidence="2">2.7.13.3</ecNumber>
    </recommendedName>
</protein>
<dbReference type="InterPro" id="IPR001789">
    <property type="entry name" value="Sig_transdc_resp-reg_receiver"/>
</dbReference>
<evidence type="ECO:0000256" key="2">
    <source>
        <dbReference type="ARBA" id="ARBA00012438"/>
    </source>
</evidence>
<dbReference type="SMART" id="SM00387">
    <property type="entry name" value="HATPase_c"/>
    <property type="match status" value="1"/>
</dbReference>
<dbReference type="Pfam" id="PF08447">
    <property type="entry name" value="PAS_3"/>
    <property type="match status" value="2"/>
</dbReference>
<dbReference type="EMBL" id="JAAOCA010000032">
    <property type="protein sequence ID" value="MBD1601288.1"/>
    <property type="molecule type" value="Genomic_DNA"/>
</dbReference>
<dbReference type="Pfam" id="PF02518">
    <property type="entry name" value="HATPase_c"/>
    <property type="match status" value="1"/>
</dbReference>
<dbReference type="Pfam" id="PF00512">
    <property type="entry name" value="HisKA"/>
    <property type="match status" value="1"/>
</dbReference>
<dbReference type="EC" id="2.7.13.3" evidence="2"/>
<feature type="modified residue" description="4-aspartylphosphate" evidence="4">
    <location>
        <position position="58"/>
    </location>
</feature>
<dbReference type="InterPro" id="IPR036890">
    <property type="entry name" value="HATPase_C_sf"/>
</dbReference>
<dbReference type="InterPro" id="IPR005467">
    <property type="entry name" value="His_kinase_dom"/>
</dbReference>
<dbReference type="PROSITE" id="PS50113">
    <property type="entry name" value="PAC"/>
    <property type="match status" value="1"/>
</dbReference>
<organism evidence="10 11">
    <name type="scientific">Pseudomonas typographi</name>
    <dbReference type="NCBI Taxonomy" id="2715964"/>
    <lineage>
        <taxon>Bacteria</taxon>
        <taxon>Pseudomonadati</taxon>
        <taxon>Pseudomonadota</taxon>
        <taxon>Gammaproteobacteria</taxon>
        <taxon>Pseudomonadales</taxon>
        <taxon>Pseudomonadaceae</taxon>
        <taxon>Pseudomonas</taxon>
    </lineage>
</organism>
<dbReference type="Pfam" id="PF00072">
    <property type="entry name" value="Response_reg"/>
    <property type="match status" value="2"/>
</dbReference>
<keyword evidence="5" id="KW-0175">Coiled coil</keyword>
<feature type="domain" description="PAS" evidence="8">
    <location>
        <begin position="306"/>
        <end position="348"/>
    </location>
</feature>
<proteinExistence type="predicted"/>
<feature type="coiled-coil region" evidence="5">
    <location>
        <begin position="385"/>
        <end position="425"/>
    </location>
</feature>
<evidence type="ECO:0000256" key="5">
    <source>
        <dbReference type="SAM" id="Coils"/>
    </source>
</evidence>
<dbReference type="Gene3D" id="3.40.50.2300">
    <property type="match status" value="2"/>
</dbReference>
<evidence type="ECO:0000256" key="3">
    <source>
        <dbReference type="ARBA" id="ARBA00022553"/>
    </source>
</evidence>
<dbReference type="Gene3D" id="3.30.450.20">
    <property type="entry name" value="PAS domain"/>
    <property type="match status" value="2"/>
</dbReference>
<dbReference type="SMART" id="SM00448">
    <property type="entry name" value="REC"/>
    <property type="match status" value="2"/>
</dbReference>
<evidence type="ECO:0000313" key="11">
    <source>
        <dbReference type="Proteomes" id="UP000805841"/>
    </source>
</evidence>
<gene>
    <name evidence="10" type="ORF">HAQ05_21655</name>
</gene>
<feature type="domain" description="Histidine kinase" evidence="6">
    <location>
        <begin position="431"/>
        <end position="655"/>
    </location>
</feature>
<dbReference type="Gene3D" id="1.10.287.130">
    <property type="match status" value="1"/>
</dbReference>
<evidence type="ECO:0000259" key="6">
    <source>
        <dbReference type="PROSITE" id="PS50109"/>
    </source>
</evidence>
<dbReference type="PRINTS" id="PR00344">
    <property type="entry name" value="BCTRLSENSOR"/>
</dbReference>
<accession>A0ABR7Z7P3</accession>
<dbReference type="PROSITE" id="PS50110">
    <property type="entry name" value="RESPONSE_REGULATORY"/>
    <property type="match status" value="2"/>
</dbReference>
<name>A0ABR7Z7P3_9PSED</name>
<evidence type="ECO:0000259" key="8">
    <source>
        <dbReference type="PROSITE" id="PS50112"/>
    </source>
</evidence>
<evidence type="ECO:0000259" key="7">
    <source>
        <dbReference type="PROSITE" id="PS50110"/>
    </source>
</evidence>
<dbReference type="PROSITE" id="PS50112">
    <property type="entry name" value="PAS"/>
    <property type="match status" value="1"/>
</dbReference>
<feature type="coiled-coil region" evidence="5">
    <location>
        <begin position="124"/>
        <end position="151"/>
    </location>
</feature>
<dbReference type="InterPro" id="IPR003661">
    <property type="entry name" value="HisK_dim/P_dom"/>
</dbReference>
<dbReference type="SUPFAM" id="SSF55874">
    <property type="entry name" value="ATPase domain of HSP90 chaperone/DNA topoisomerase II/histidine kinase"/>
    <property type="match status" value="1"/>
</dbReference>
<dbReference type="SUPFAM" id="SSF52172">
    <property type="entry name" value="CheY-like"/>
    <property type="match status" value="2"/>
</dbReference>
<sequence>MPSPPLKLLLIEDSTRDAELTLLTLERAGLHVQPTVLHHHEHVKRTLQAHPFDLILSDVLLPGSSGEQVLQIARETAPLTPFIVISGVFGEEHAVQMMRSGATDYVLKQSLPLLPAAVKRALAEVEERRQRRRAERDLHDAESRARIAIEAARMGTWDLHPLSGKLIWDARCKAMHELAEDGQVNLEFFYSTLHPDDLARVRRRVEEALAGAPAYQIDYRVRLPSGTERWFKSTGRSSFENGQCVRFTGVLQDITEQKQATEALERLNELLSDRVQKRTRERDRTWELSRELLAVMLPDTTPEALNPAWEATLGWTRQQLASMRLADLVHPEDQAATDREIVSLAGGNVSSRVVNRLRHADGGYRWMSWTIVPEDGVLYAAVRDITSEREVLDTLAATNERLREQIDEREQVEAALQQMQRLEAVGQLTAGVAHDFNNLLTVILGSTNFLLRDLSKGNYGRFANRLQNILEAGERGARLTGQLLAFSRRQRLQPSAVNLNETVEGMLDLLQRTLGGSIWIETDTEPQLWSAQVDPTQTEMIILNLAINARDAMPEGGALRLSTRNEVIDTPAQRPEAPDPGNYVVLSIQDSGSGMSESVLAKAFEPFFTTKEVGKGSGLGLAQVFGFAKQSGGGVAIESVPGQGTTVKVYLPGGPQAPHAVPEPIAAAVPQAGPQHTVLLVDDDASVRGITTSTLLGLGYCVIEADGGEQALMRLHDGIDLVLTDYAMPGMNGAQLAAELHRRRPELPVVFITGYAELGGLDDGQQLIVQKPYREDELAAKLRQALAQPVAMP</sequence>
<feature type="modified residue" description="4-aspartylphosphate" evidence="4">
    <location>
        <position position="725"/>
    </location>
</feature>
<dbReference type="InterPro" id="IPR004358">
    <property type="entry name" value="Sig_transdc_His_kin-like_C"/>
</dbReference>
<feature type="domain" description="PAC" evidence="9">
    <location>
        <begin position="215"/>
        <end position="266"/>
    </location>
</feature>
<comment type="catalytic activity">
    <reaction evidence="1">
        <text>ATP + protein L-histidine = ADP + protein N-phospho-L-histidine.</text>
        <dbReference type="EC" id="2.7.13.3"/>
    </reaction>
</comment>
<dbReference type="InterPro" id="IPR011006">
    <property type="entry name" value="CheY-like_superfamily"/>
</dbReference>
<evidence type="ECO:0000313" key="10">
    <source>
        <dbReference type="EMBL" id="MBD1601288.1"/>
    </source>
</evidence>
<keyword evidence="11" id="KW-1185">Reference proteome</keyword>
<dbReference type="CDD" id="cd00156">
    <property type="entry name" value="REC"/>
    <property type="match status" value="1"/>
</dbReference>
<evidence type="ECO:0000259" key="9">
    <source>
        <dbReference type="PROSITE" id="PS50113"/>
    </source>
</evidence>
<feature type="domain" description="Response regulatory" evidence="7">
    <location>
        <begin position="677"/>
        <end position="786"/>
    </location>
</feature>
<evidence type="ECO:0000256" key="4">
    <source>
        <dbReference type="PROSITE-ProRule" id="PRU00169"/>
    </source>
</evidence>
<dbReference type="InterPro" id="IPR000014">
    <property type="entry name" value="PAS"/>
</dbReference>
<comment type="caution">
    <text evidence="10">The sequence shown here is derived from an EMBL/GenBank/DDBJ whole genome shotgun (WGS) entry which is preliminary data.</text>
</comment>